<feature type="domain" description="LysR substrate-binding" evidence="6">
    <location>
        <begin position="120"/>
        <end position="183"/>
    </location>
</feature>
<organism evidence="7 8">
    <name type="scientific">Salinibacterium xinjiangense</name>
    <dbReference type="NCBI Taxonomy" id="386302"/>
    <lineage>
        <taxon>Bacteria</taxon>
        <taxon>Bacillati</taxon>
        <taxon>Actinomycetota</taxon>
        <taxon>Actinomycetes</taxon>
        <taxon>Micrococcales</taxon>
        <taxon>Microbacteriaceae</taxon>
        <taxon>Salinibacterium</taxon>
    </lineage>
</organism>
<evidence type="ECO:0000256" key="5">
    <source>
        <dbReference type="SAM" id="MobiDB-lite"/>
    </source>
</evidence>
<dbReference type="GO" id="GO:0032993">
    <property type="term" value="C:protein-DNA complex"/>
    <property type="evidence" value="ECO:0007669"/>
    <property type="project" value="TreeGrafter"/>
</dbReference>
<accession>A0A2C9A395</accession>
<feature type="region of interest" description="Disordered" evidence="5">
    <location>
        <begin position="183"/>
        <end position="215"/>
    </location>
</feature>
<evidence type="ECO:0000256" key="2">
    <source>
        <dbReference type="ARBA" id="ARBA00023015"/>
    </source>
</evidence>
<proteinExistence type="inferred from homology"/>
<reference evidence="7 8" key="1">
    <citation type="submission" date="2017-09" db="EMBL/GenBank/DDBJ databases">
        <authorList>
            <person name="Ehlers B."/>
            <person name="Leendertz F.H."/>
        </authorList>
    </citation>
    <scope>NUCLEOTIDE SEQUENCE [LARGE SCALE GENOMIC DNA]</scope>
    <source>
        <strain evidence="7 8">CGMCC 1.05381</strain>
    </source>
</reference>
<dbReference type="RefSeq" id="WP_097061930.1">
    <property type="nucleotide sequence ID" value="NZ_BMLC01000001.1"/>
</dbReference>
<keyword evidence="8" id="KW-1185">Reference proteome</keyword>
<dbReference type="SUPFAM" id="SSF53850">
    <property type="entry name" value="Periplasmic binding protein-like II"/>
    <property type="match status" value="1"/>
</dbReference>
<evidence type="ECO:0000256" key="3">
    <source>
        <dbReference type="ARBA" id="ARBA00023125"/>
    </source>
</evidence>
<dbReference type="PANTHER" id="PTHR30346:SF0">
    <property type="entry name" value="HCA OPERON TRANSCRIPTIONAL ACTIVATOR HCAR"/>
    <property type="match status" value="1"/>
</dbReference>
<keyword evidence="4" id="KW-0804">Transcription</keyword>
<evidence type="ECO:0000256" key="4">
    <source>
        <dbReference type="ARBA" id="ARBA00023163"/>
    </source>
</evidence>
<keyword evidence="3 7" id="KW-0238">DNA-binding</keyword>
<feature type="domain" description="LysR substrate-binding" evidence="6">
    <location>
        <begin position="26"/>
        <end position="118"/>
    </location>
</feature>
<dbReference type="Proteomes" id="UP000219440">
    <property type="component" value="Unassembled WGS sequence"/>
</dbReference>
<dbReference type="InterPro" id="IPR005119">
    <property type="entry name" value="LysR_subst-bd"/>
</dbReference>
<evidence type="ECO:0000256" key="1">
    <source>
        <dbReference type="ARBA" id="ARBA00009437"/>
    </source>
</evidence>
<comment type="similarity">
    <text evidence="1">Belongs to the LysR transcriptional regulatory family.</text>
</comment>
<dbReference type="CDD" id="cd08414">
    <property type="entry name" value="PBP2_LTTR_aromatics_like"/>
    <property type="match status" value="1"/>
</dbReference>
<evidence type="ECO:0000313" key="8">
    <source>
        <dbReference type="Proteomes" id="UP000219440"/>
    </source>
</evidence>
<dbReference type="Pfam" id="PF03466">
    <property type="entry name" value="LysR_substrate"/>
    <property type="match status" value="2"/>
</dbReference>
<dbReference type="GO" id="GO:0003677">
    <property type="term" value="F:DNA binding"/>
    <property type="evidence" value="ECO:0007669"/>
    <property type="project" value="UniProtKB-KW"/>
</dbReference>
<dbReference type="GO" id="GO:0003700">
    <property type="term" value="F:DNA-binding transcription factor activity"/>
    <property type="evidence" value="ECO:0007669"/>
    <property type="project" value="TreeGrafter"/>
</dbReference>
<protein>
    <submittedName>
        <fullName evidence="7">DNA-binding transcriptional regulator, LysR family</fullName>
    </submittedName>
</protein>
<feature type="compositionally biased region" description="Basic and acidic residues" evidence="5">
    <location>
        <begin position="195"/>
        <end position="215"/>
    </location>
</feature>
<dbReference type="Gene3D" id="3.40.190.10">
    <property type="entry name" value="Periplasmic binding protein-like II"/>
    <property type="match status" value="4"/>
</dbReference>
<dbReference type="OrthoDB" id="3388207at2"/>
<evidence type="ECO:0000259" key="6">
    <source>
        <dbReference type="Pfam" id="PF03466"/>
    </source>
</evidence>
<dbReference type="EMBL" id="OCST01000006">
    <property type="protein sequence ID" value="SOE73914.1"/>
    <property type="molecule type" value="Genomic_DNA"/>
</dbReference>
<evidence type="ECO:0000313" key="7">
    <source>
        <dbReference type="EMBL" id="SOE73914.1"/>
    </source>
</evidence>
<dbReference type="PANTHER" id="PTHR30346">
    <property type="entry name" value="TRANSCRIPTIONAL DUAL REGULATOR HCAR-RELATED"/>
    <property type="match status" value="1"/>
</dbReference>
<gene>
    <name evidence="7" type="ORF">SAMN06296378_2886</name>
</gene>
<keyword evidence="2" id="KW-0805">Transcription regulation</keyword>
<dbReference type="AlphaFoldDB" id="A0A2C9A395"/>
<name>A0A2C9A395_9MICO</name>
<sequence length="215" mass="23044">MVQPANPVYGATLRVAFVVGVTPGKWAKVWAERLPRTYLELTASTTAQSRAALDGGSVDAALLRMPVTGDHLSSIPLYVELPVVVVPKDHAIEAMDVVTMGDLDAENVLSNDVQDADWAPIVELVATGAGVAVMPQSVARALSRRDVVARPVSDGPQSRIALAWLSTNDSPLVEEFIGIVRGRTANSSRGVQPPTEKKSKPAKPRTPDRRPGRRR</sequence>